<gene>
    <name evidence="1" type="ORF">JK363_08080</name>
</gene>
<organism evidence="1 2">
    <name type="scientific">Streptomyces coffeae</name>
    <dbReference type="NCBI Taxonomy" id="621382"/>
    <lineage>
        <taxon>Bacteria</taxon>
        <taxon>Bacillati</taxon>
        <taxon>Actinomycetota</taxon>
        <taxon>Actinomycetes</taxon>
        <taxon>Kitasatosporales</taxon>
        <taxon>Streptomycetaceae</taxon>
        <taxon>Streptomyces</taxon>
    </lineage>
</organism>
<dbReference type="EMBL" id="JAERRF010000004">
    <property type="protein sequence ID" value="MBL1096619.1"/>
    <property type="molecule type" value="Genomic_DNA"/>
</dbReference>
<proteinExistence type="predicted"/>
<comment type="caution">
    <text evidence="1">The sequence shown here is derived from an EMBL/GenBank/DDBJ whole genome shotgun (WGS) entry which is preliminary data.</text>
</comment>
<dbReference type="Proteomes" id="UP000634229">
    <property type="component" value="Unassembled WGS sequence"/>
</dbReference>
<sequence length="242" mass="26269">MTAPSEIPDKDARRRRMMIGIASVAVAAIAIPVGVYALDSDDNDRRDRSGSSGKESGWIEESFFARVPKDGVFETHRGNLPLAVFPSGIAKFTEPKLRKAFALGGKIRDKNGKVVGFSTEIEEVLPKTDFASGKMLTHTVWTLFFPGRGSLVLDQIENSTKVATKVFKPAFAGKKPWVGKLNATTTAGPRKDGRGVILGGTGEFAGIRGSGVEIADLRRFDPATGGLEGVFELRFRYQLPRR</sequence>
<reference evidence="1 2" key="1">
    <citation type="submission" date="2021-01" db="EMBL/GenBank/DDBJ databases">
        <title>WGS of actinomycetes isolated from Thailand.</title>
        <authorList>
            <person name="Thawai C."/>
        </authorList>
    </citation>
    <scope>NUCLEOTIDE SEQUENCE [LARGE SCALE GENOMIC DNA]</scope>
    <source>
        <strain evidence="1 2">CA1R205</strain>
    </source>
</reference>
<dbReference type="RefSeq" id="WP_201873241.1">
    <property type="nucleotide sequence ID" value="NZ_JAERRF010000004.1"/>
</dbReference>
<protein>
    <submittedName>
        <fullName evidence="1">Uncharacterized protein</fullName>
    </submittedName>
</protein>
<name>A0ABS1N958_9ACTN</name>
<accession>A0ABS1N958</accession>
<evidence type="ECO:0000313" key="1">
    <source>
        <dbReference type="EMBL" id="MBL1096619.1"/>
    </source>
</evidence>
<evidence type="ECO:0000313" key="2">
    <source>
        <dbReference type="Proteomes" id="UP000634229"/>
    </source>
</evidence>
<keyword evidence="2" id="KW-1185">Reference proteome</keyword>